<dbReference type="PANTHER" id="PTHR24224:SF37">
    <property type="entry name" value="G-PROTEIN COUPLED RECEPTORS FAMILY 1 PROFILE DOMAIN-CONTAINING PROTEIN"/>
    <property type="match status" value="1"/>
</dbReference>
<keyword evidence="2 6" id="KW-0812">Transmembrane</keyword>
<dbReference type="WBParaSite" id="ACRNAN_scaffold305.g13228.t1">
    <property type="protein sequence ID" value="ACRNAN_scaffold305.g13228.t1"/>
    <property type="gene ID" value="ACRNAN_scaffold305.g13228"/>
</dbReference>
<reference evidence="9" key="1">
    <citation type="submission" date="2022-11" db="UniProtKB">
        <authorList>
            <consortium name="WormBaseParasite"/>
        </authorList>
    </citation>
    <scope>IDENTIFICATION</scope>
</reference>
<evidence type="ECO:0000313" key="9">
    <source>
        <dbReference type="WBParaSite" id="ACRNAN_scaffold305.g13228.t1"/>
    </source>
</evidence>
<protein>
    <submittedName>
        <fullName evidence="9">G-protein coupled receptors family 1 profile domain-containing protein</fullName>
    </submittedName>
</protein>
<feature type="compositionally biased region" description="Basic and acidic residues" evidence="5">
    <location>
        <begin position="348"/>
        <end position="364"/>
    </location>
</feature>
<feature type="transmembrane region" description="Helical" evidence="6">
    <location>
        <begin position="168"/>
        <end position="190"/>
    </location>
</feature>
<dbReference type="PROSITE" id="PS50262">
    <property type="entry name" value="G_PROTEIN_RECEP_F1_2"/>
    <property type="match status" value="1"/>
</dbReference>
<dbReference type="InterPro" id="IPR017452">
    <property type="entry name" value="GPCR_Rhodpsn_7TM"/>
</dbReference>
<proteinExistence type="predicted"/>
<organism evidence="8 9">
    <name type="scientific">Acrobeloides nanus</name>
    <dbReference type="NCBI Taxonomy" id="290746"/>
    <lineage>
        <taxon>Eukaryota</taxon>
        <taxon>Metazoa</taxon>
        <taxon>Ecdysozoa</taxon>
        <taxon>Nematoda</taxon>
        <taxon>Chromadorea</taxon>
        <taxon>Rhabditida</taxon>
        <taxon>Tylenchina</taxon>
        <taxon>Cephalobomorpha</taxon>
        <taxon>Cephaloboidea</taxon>
        <taxon>Cephalobidae</taxon>
        <taxon>Acrobeloides</taxon>
    </lineage>
</organism>
<feature type="transmembrane region" description="Helical" evidence="6">
    <location>
        <begin position="210"/>
        <end position="230"/>
    </location>
</feature>
<dbReference type="SUPFAM" id="SSF81321">
    <property type="entry name" value="Family A G protein-coupled receptor-like"/>
    <property type="match status" value="1"/>
</dbReference>
<dbReference type="Pfam" id="PF00001">
    <property type="entry name" value="7tm_1"/>
    <property type="match status" value="1"/>
</dbReference>
<sequence length="405" mass="46149">MSTSYLNSNLKASTISSQLDYIDESYIDESSVIMTSMLVAVFMGLGYVLYGVAIIFGIPCNIFVLFRMHRLAKRYSEVFSNGIGVCLFTMAVADLISLLSICVHYVLSFNTFNFTSAMHTAICKTIIFSTHVSTSVSIWSWLLMSTLRYLSVYHPLMYVQLWKLPLRMLLLILGGASITNIWLLIAVVHIPGEGCSQVNFLPFWPNSNRVFLFIEIFWSFVIPTATIIFVDSSVFCRYAMLRDSDSKWTSGMRKSYCPQLHKKRRALWRWLIIALVDVVLNAPENINRLAVILGFVQSDNFNDHYLLVRIFSQVLYYFQFGFNGVYLALFIYDKSTKPTKNGRCGSKSLDKKPFLEPDHPTGRDSIVRYSVSELKSCDAAHSGDTTPKRLSKHLLPIDSEHYSHP</sequence>
<dbReference type="Proteomes" id="UP000887540">
    <property type="component" value="Unplaced"/>
</dbReference>
<evidence type="ECO:0000256" key="4">
    <source>
        <dbReference type="ARBA" id="ARBA00023136"/>
    </source>
</evidence>
<dbReference type="InterPro" id="IPR052665">
    <property type="entry name" value="Neuropeptide-GPCR"/>
</dbReference>
<accession>A0A914DNW2</accession>
<dbReference type="AlphaFoldDB" id="A0A914DNW2"/>
<dbReference type="GO" id="GO:0016020">
    <property type="term" value="C:membrane"/>
    <property type="evidence" value="ECO:0007669"/>
    <property type="project" value="UniProtKB-SubCell"/>
</dbReference>
<feature type="transmembrane region" description="Helical" evidence="6">
    <location>
        <begin position="38"/>
        <end position="66"/>
    </location>
</feature>
<evidence type="ECO:0000256" key="5">
    <source>
        <dbReference type="SAM" id="MobiDB-lite"/>
    </source>
</evidence>
<evidence type="ECO:0000256" key="1">
    <source>
        <dbReference type="ARBA" id="ARBA00004370"/>
    </source>
</evidence>
<evidence type="ECO:0000256" key="2">
    <source>
        <dbReference type="ARBA" id="ARBA00022692"/>
    </source>
</evidence>
<evidence type="ECO:0000313" key="8">
    <source>
        <dbReference type="Proteomes" id="UP000887540"/>
    </source>
</evidence>
<dbReference type="PRINTS" id="PR00237">
    <property type="entry name" value="GPCRRHODOPSN"/>
</dbReference>
<feature type="transmembrane region" description="Helical" evidence="6">
    <location>
        <begin position="126"/>
        <end position="147"/>
    </location>
</feature>
<feature type="transmembrane region" description="Helical" evidence="6">
    <location>
        <begin position="78"/>
        <end position="106"/>
    </location>
</feature>
<evidence type="ECO:0000256" key="3">
    <source>
        <dbReference type="ARBA" id="ARBA00022989"/>
    </source>
</evidence>
<dbReference type="GO" id="GO:0004930">
    <property type="term" value="F:G protein-coupled receptor activity"/>
    <property type="evidence" value="ECO:0007669"/>
    <property type="project" value="InterPro"/>
</dbReference>
<feature type="transmembrane region" description="Helical" evidence="6">
    <location>
        <begin position="314"/>
        <end position="332"/>
    </location>
</feature>
<feature type="domain" description="G-protein coupled receptors family 1 profile" evidence="7">
    <location>
        <begin position="60"/>
        <end position="327"/>
    </location>
</feature>
<feature type="transmembrane region" description="Helical" evidence="6">
    <location>
        <begin position="266"/>
        <end position="283"/>
    </location>
</feature>
<dbReference type="InterPro" id="IPR000276">
    <property type="entry name" value="GPCR_Rhodpsn"/>
</dbReference>
<dbReference type="PANTHER" id="PTHR24224">
    <property type="entry name" value="CARDIOACCELERATORY PEPTIDE RECEPTOR-RELATED"/>
    <property type="match status" value="1"/>
</dbReference>
<evidence type="ECO:0000259" key="7">
    <source>
        <dbReference type="PROSITE" id="PS50262"/>
    </source>
</evidence>
<keyword evidence="4 6" id="KW-0472">Membrane</keyword>
<keyword evidence="3 6" id="KW-1133">Transmembrane helix</keyword>
<comment type="subcellular location">
    <subcellularLocation>
        <location evidence="1">Membrane</location>
    </subcellularLocation>
</comment>
<keyword evidence="8" id="KW-1185">Reference proteome</keyword>
<dbReference type="CDD" id="cd00637">
    <property type="entry name" value="7tm_classA_rhodopsin-like"/>
    <property type="match status" value="1"/>
</dbReference>
<dbReference type="Gene3D" id="1.20.1070.10">
    <property type="entry name" value="Rhodopsin 7-helix transmembrane proteins"/>
    <property type="match status" value="1"/>
</dbReference>
<feature type="region of interest" description="Disordered" evidence="5">
    <location>
        <begin position="379"/>
        <end position="405"/>
    </location>
</feature>
<name>A0A914DNW2_9BILA</name>
<feature type="region of interest" description="Disordered" evidence="5">
    <location>
        <begin position="338"/>
        <end position="364"/>
    </location>
</feature>
<evidence type="ECO:0000256" key="6">
    <source>
        <dbReference type="SAM" id="Phobius"/>
    </source>
</evidence>